<keyword evidence="6" id="KW-0966">Cell projection</keyword>
<keyword evidence="6" id="KW-0969">Cilium</keyword>
<name>A0A6B3RJG6_9RHOB</name>
<evidence type="ECO:0000256" key="2">
    <source>
        <dbReference type="ARBA" id="ARBA00022729"/>
    </source>
</evidence>
<dbReference type="SMART" id="SM00858">
    <property type="entry name" value="SAF"/>
    <property type="match status" value="1"/>
</dbReference>
<dbReference type="GO" id="GO:0044780">
    <property type="term" value="P:bacterial-type flagellum assembly"/>
    <property type="evidence" value="ECO:0007669"/>
    <property type="project" value="InterPro"/>
</dbReference>
<dbReference type="GO" id="GO:0042597">
    <property type="term" value="C:periplasmic space"/>
    <property type="evidence" value="ECO:0007669"/>
    <property type="project" value="UniProtKB-SubCell"/>
</dbReference>
<evidence type="ECO:0000256" key="1">
    <source>
        <dbReference type="ARBA" id="ARBA00004418"/>
    </source>
</evidence>
<keyword evidence="2 4" id="KW-0732">Signal</keyword>
<dbReference type="EMBL" id="JAAIKE010000001">
    <property type="protein sequence ID" value="NEX45263.1"/>
    <property type="molecule type" value="Genomic_DNA"/>
</dbReference>
<dbReference type="PANTHER" id="PTHR36307">
    <property type="entry name" value="FLAGELLA BASAL BODY P-RING FORMATION PROTEIN FLGA"/>
    <property type="match status" value="1"/>
</dbReference>
<evidence type="ECO:0000313" key="6">
    <source>
        <dbReference type="EMBL" id="NEX45263.1"/>
    </source>
</evidence>
<protein>
    <submittedName>
        <fullName evidence="6">Flagellar basal body P-ring formation protein FlgA</fullName>
    </submittedName>
</protein>
<organism evidence="6 7">
    <name type="scientific">Pseudotabrizicola algicola</name>
    <dbReference type="NCBI Taxonomy" id="2709381"/>
    <lineage>
        <taxon>Bacteria</taxon>
        <taxon>Pseudomonadati</taxon>
        <taxon>Pseudomonadota</taxon>
        <taxon>Alphaproteobacteria</taxon>
        <taxon>Rhodobacterales</taxon>
        <taxon>Paracoccaceae</taxon>
        <taxon>Pseudotabrizicola</taxon>
    </lineage>
</organism>
<evidence type="ECO:0000256" key="3">
    <source>
        <dbReference type="ARBA" id="ARBA00022764"/>
    </source>
</evidence>
<dbReference type="CDD" id="cd11614">
    <property type="entry name" value="SAF_CpaB_FlgA_like"/>
    <property type="match status" value="1"/>
</dbReference>
<comment type="subcellular location">
    <subcellularLocation>
        <location evidence="1">Periplasm</location>
    </subcellularLocation>
</comment>
<evidence type="ECO:0000256" key="4">
    <source>
        <dbReference type="SAM" id="SignalP"/>
    </source>
</evidence>
<dbReference type="Pfam" id="PF13144">
    <property type="entry name" value="ChapFlgA"/>
    <property type="match status" value="1"/>
</dbReference>
<dbReference type="NCBIfam" id="TIGR03170">
    <property type="entry name" value="flgA_cterm"/>
    <property type="match status" value="1"/>
</dbReference>
<comment type="caution">
    <text evidence="6">The sequence shown here is derived from an EMBL/GenBank/DDBJ whole genome shotgun (WGS) entry which is preliminary data.</text>
</comment>
<proteinExistence type="predicted"/>
<feature type="signal peptide" evidence="4">
    <location>
        <begin position="1"/>
        <end position="21"/>
    </location>
</feature>
<dbReference type="Proteomes" id="UP000481421">
    <property type="component" value="Unassembled WGS sequence"/>
</dbReference>
<dbReference type="InterPro" id="IPR017585">
    <property type="entry name" value="SAF_FlgA"/>
</dbReference>
<dbReference type="Gene3D" id="2.30.30.760">
    <property type="match status" value="1"/>
</dbReference>
<feature type="chain" id="PRO_5025353857" evidence="4">
    <location>
        <begin position="22"/>
        <end position="297"/>
    </location>
</feature>
<dbReference type="InterPro" id="IPR013974">
    <property type="entry name" value="SAF"/>
</dbReference>
<keyword evidence="6" id="KW-0282">Flagellum</keyword>
<dbReference type="InterPro" id="IPR039246">
    <property type="entry name" value="Flagellar_FlgA"/>
</dbReference>
<keyword evidence="3" id="KW-0574">Periplasm</keyword>
<gene>
    <name evidence="6" type="primary">flgA</name>
    <name evidence="6" type="ORF">G3572_03530</name>
</gene>
<reference evidence="6 7" key="1">
    <citation type="submission" date="2020-02" db="EMBL/GenBank/DDBJ databases">
        <title>Rhodobacter algicola sp. nov., isolated from microalga culture.</title>
        <authorList>
            <person name="Park C.-Y."/>
        </authorList>
    </citation>
    <scope>NUCLEOTIDE SEQUENCE [LARGE SCALE GENOMIC DNA]</scope>
    <source>
        <strain evidence="6 7">ETT8</strain>
    </source>
</reference>
<dbReference type="RefSeq" id="WP_164609271.1">
    <property type="nucleotide sequence ID" value="NZ_JAAIKE010000001.1"/>
</dbReference>
<sequence length="297" mass="31094">MGTARILCLAGCALAGQLAQAEPISGAAAVDLVRDAMRVAGVSVPEMAVPLRALPDCAHAPRVTPHGGSWATAELACDAPIPWVRLLRTGSAAAVAPPATGNPPARSSAPTAATTVVALRPLPRGTRISAQDLASGTAAGLAPALRLDDPALAIGRRLRVALRPGQPVLERHLEPALDVEADQPVTVLLTVSGIEIISTATARSGGTVGDRIALRKPDGGSDFEAVIIAPGIVRVRPNMPRRTAVTHRKWRLSWSIRSLRTTSRGFVLRATSIRQIPAALPPRHRTTAARERRAQMT</sequence>
<keyword evidence="7" id="KW-1185">Reference proteome</keyword>
<accession>A0A6B3RJG6</accession>
<evidence type="ECO:0000313" key="7">
    <source>
        <dbReference type="Proteomes" id="UP000481421"/>
    </source>
</evidence>
<evidence type="ECO:0000259" key="5">
    <source>
        <dbReference type="SMART" id="SM00858"/>
    </source>
</evidence>
<dbReference type="PANTHER" id="PTHR36307:SF1">
    <property type="entry name" value="FLAGELLA BASAL BODY P-RING FORMATION PROTEIN FLGA"/>
    <property type="match status" value="1"/>
</dbReference>
<feature type="domain" description="SAF" evidence="5">
    <location>
        <begin position="113"/>
        <end position="174"/>
    </location>
</feature>
<dbReference type="AlphaFoldDB" id="A0A6B3RJG6"/>